<dbReference type="Proteomes" id="UP001341840">
    <property type="component" value="Unassembled WGS sequence"/>
</dbReference>
<evidence type="ECO:0000313" key="3">
    <source>
        <dbReference type="Proteomes" id="UP001341840"/>
    </source>
</evidence>
<proteinExistence type="predicted"/>
<feature type="compositionally biased region" description="Polar residues" evidence="1">
    <location>
        <begin position="52"/>
        <end position="73"/>
    </location>
</feature>
<protein>
    <recommendedName>
        <fullName evidence="4">Retrotransposon Copia-like N-terminal domain-containing protein</fullName>
    </recommendedName>
</protein>
<dbReference type="EMBL" id="JASCZI010242597">
    <property type="protein sequence ID" value="MED6211560.1"/>
    <property type="molecule type" value="Genomic_DNA"/>
</dbReference>
<name>A0ABU6YNQ9_9FABA</name>
<feature type="region of interest" description="Disordered" evidence="1">
    <location>
        <begin position="48"/>
        <end position="84"/>
    </location>
</feature>
<organism evidence="2 3">
    <name type="scientific">Stylosanthes scabra</name>
    <dbReference type="NCBI Taxonomy" id="79078"/>
    <lineage>
        <taxon>Eukaryota</taxon>
        <taxon>Viridiplantae</taxon>
        <taxon>Streptophyta</taxon>
        <taxon>Embryophyta</taxon>
        <taxon>Tracheophyta</taxon>
        <taxon>Spermatophyta</taxon>
        <taxon>Magnoliopsida</taxon>
        <taxon>eudicotyledons</taxon>
        <taxon>Gunneridae</taxon>
        <taxon>Pentapetalae</taxon>
        <taxon>rosids</taxon>
        <taxon>fabids</taxon>
        <taxon>Fabales</taxon>
        <taxon>Fabaceae</taxon>
        <taxon>Papilionoideae</taxon>
        <taxon>50 kb inversion clade</taxon>
        <taxon>dalbergioids sensu lato</taxon>
        <taxon>Dalbergieae</taxon>
        <taxon>Pterocarpus clade</taxon>
        <taxon>Stylosanthes</taxon>
    </lineage>
</organism>
<evidence type="ECO:0000313" key="2">
    <source>
        <dbReference type="EMBL" id="MED6211560.1"/>
    </source>
</evidence>
<feature type="non-terminal residue" evidence="2">
    <location>
        <position position="129"/>
    </location>
</feature>
<comment type="caution">
    <text evidence="2">The sequence shown here is derived from an EMBL/GenBank/DDBJ whole genome shotgun (WGS) entry which is preliminary data.</text>
</comment>
<reference evidence="2 3" key="1">
    <citation type="journal article" date="2023" name="Plants (Basel)">
        <title>Bridging the Gap: Combining Genomics and Transcriptomics Approaches to Understand Stylosanthes scabra, an Orphan Legume from the Brazilian Caatinga.</title>
        <authorList>
            <person name="Ferreira-Neto J.R.C."/>
            <person name="da Silva M.D."/>
            <person name="Binneck E."/>
            <person name="de Melo N.F."/>
            <person name="da Silva R.H."/>
            <person name="de Melo A.L.T.M."/>
            <person name="Pandolfi V."/>
            <person name="Bustamante F.O."/>
            <person name="Brasileiro-Vidal A.C."/>
            <person name="Benko-Iseppon A.M."/>
        </authorList>
    </citation>
    <scope>NUCLEOTIDE SEQUENCE [LARGE SCALE GENOMIC DNA]</scope>
    <source>
        <tissue evidence="2">Leaves</tissue>
    </source>
</reference>
<evidence type="ECO:0008006" key="4">
    <source>
        <dbReference type="Google" id="ProtNLM"/>
    </source>
</evidence>
<keyword evidence="3" id="KW-1185">Reference proteome</keyword>
<evidence type="ECO:0000256" key="1">
    <source>
        <dbReference type="SAM" id="MobiDB-lite"/>
    </source>
</evidence>
<sequence>MALLLSNSTAGFKSGLVPMSDKLDAKNYITWKFQALLTVQTFELNDHLDPSKTPSPTLEVTPDQSSVTNSPASNLGGAAVPSPSVTVPTVNPAFREWRQHDLALQTWLAASITRPFQSKILHCKSFYES</sequence>
<gene>
    <name evidence="2" type="ORF">PIB30_074892</name>
</gene>
<accession>A0ABU6YNQ9</accession>